<evidence type="ECO:0000313" key="11">
    <source>
        <dbReference type="Proteomes" id="UP000761534"/>
    </source>
</evidence>
<keyword evidence="11" id="KW-1185">Reference proteome</keyword>
<dbReference type="InterPro" id="IPR007590">
    <property type="entry name" value="Saf4/Yju2"/>
</dbReference>
<proteinExistence type="inferred from homology"/>
<dbReference type="HAMAP" id="MF_03226">
    <property type="entry name" value="YJU2"/>
    <property type="match status" value="1"/>
</dbReference>
<feature type="binding site" evidence="8">
    <location>
        <position position="84"/>
    </location>
    <ligand>
        <name>Zn(2+)</name>
        <dbReference type="ChEBI" id="CHEBI:29105"/>
    </ligand>
</feature>
<evidence type="ECO:0000256" key="2">
    <source>
        <dbReference type="ARBA" id="ARBA00022664"/>
    </source>
</evidence>
<keyword evidence="2" id="KW-0507">mRNA processing</keyword>
<dbReference type="VEuPathDB" id="FungiDB:TRICI_003294"/>
<evidence type="ECO:0000256" key="1">
    <source>
        <dbReference type="ARBA" id="ARBA00004123"/>
    </source>
</evidence>
<organism evidence="10 11">
    <name type="scientific">Trichomonascus ciferrii</name>
    <dbReference type="NCBI Taxonomy" id="44093"/>
    <lineage>
        <taxon>Eukaryota</taxon>
        <taxon>Fungi</taxon>
        <taxon>Dikarya</taxon>
        <taxon>Ascomycota</taxon>
        <taxon>Saccharomycotina</taxon>
        <taxon>Dipodascomycetes</taxon>
        <taxon>Dipodascales</taxon>
        <taxon>Trichomonascaceae</taxon>
        <taxon>Trichomonascus</taxon>
        <taxon>Trichomonascus ciferrii complex</taxon>
    </lineage>
</organism>
<evidence type="ECO:0000256" key="6">
    <source>
        <dbReference type="ARBA" id="ARBA00023187"/>
    </source>
</evidence>
<feature type="region of interest" description="Disordered" evidence="9">
    <location>
        <begin position="1"/>
        <end position="27"/>
    </location>
</feature>
<comment type="function">
    <text evidence="8">Part of the spliceosome which catalyzes two sequential transesterification reactions, first the excision of the non-coding intron from pre-mRNA and then the ligation of the coding exons to form the mature mRNA. Plays a role in stabilizing the structure of the spliceosome catalytic core and docking of the branch helix into the active site, producing 5'-exon and lariat intron-3'-intermediates.</text>
</comment>
<dbReference type="InterPro" id="IPR043701">
    <property type="entry name" value="Yju2"/>
</dbReference>
<dbReference type="GO" id="GO:0071006">
    <property type="term" value="C:U2-type catalytic step 1 spliceosome"/>
    <property type="evidence" value="ECO:0007669"/>
    <property type="project" value="UniProtKB-UniRule"/>
</dbReference>
<evidence type="ECO:0000256" key="8">
    <source>
        <dbReference type="HAMAP-Rule" id="MF_03226"/>
    </source>
</evidence>
<evidence type="ECO:0000256" key="3">
    <source>
        <dbReference type="ARBA" id="ARBA00022723"/>
    </source>
</evidence>
<sequence length="284" mass="32760">MSERKTLNKYYPPDFDPSKIAKRKKAPAGSAAASLPTVRLMAPFSMRCTTCGEFIYKGKKFNARKQLTGEDYQSIKIIRFYIRCPRCSGEIRFKTDPKINDYRCEYGAVRNHEPWRDREQEEETPEQRLDRLEREEKEMEEREERERRYGPAAPKPNDEDKDVMEAAEERALEAKREMELQDELDEIRARNARIDQAAANGELIDKAKASVAMEAREKTKEDLEDEEAARRAFEKSSNGESIIRKQPVVPATNIPAAKITKPAIKKRPNSLGVVVNKKKKKPLI</sequence>
<protein>
    <recommendedName>
        <fullName evidence="8">Splicing factor YJU2</fullName>
    </recommendedName>
</protein>
<dbReference type="GO" id="GO:0046872">
    <property type="term" value="F:metal ion binding"/>
    <property type="evidence" value="ECO:0007669"/>
    <property type="project" value="UniProtKB-KW"/>
</dbReference>
<dbReference type="Pfam" id="PF04502">
    <property type="entry name" value="Saf4_Yju2"/>
    <property type="match status" value="1"/>
</dbReference>
<dbReference type="PANTHER" id="PTHR12111">
    <property type="entry name" value="SPLICING FACTOR YJU2"/>
    <property type="match status" value="1"/>
</dbReference>
<feature type="binding site" evidence="8">
    <location>
        <position position="48"/>
    </location>
    <ligand>
        <name>Zn(2+)</name>
        <dbReference type="ChEBI" id="CHEBI:29105"/>
    </ligand>
</feature>
<name>A0A642V9C3_9ASCO</name>
<evidence type="ECO:0000256" key="9">
    <source>
        <dbReference type="SAM" id="MobiDB-lite"/>
    </source>
</evidence>
<keyword evidence="4 8" id="KW-0747">Spliceosome</keyword>
<evidence type="ECO:0000313" key="10">
    <source>
        <dbReference type="EMBL" id="KAA8913057.1"/>
    </source>
</evidence>
<feature type="compositionally biased region" description="Basic and acidic residues" evidence="9">
    <location>
        <begin position="115"/>
        <end position="149"/>
    </location>
</feature>
<keyword evidence="5 8" id="KW-0862">Zinc</keyword>
<comment type="subunit">
    <text evidence="8">Component of the spliceosome. Present in the activated B complex, the catalytically activated B* complex which catalyzes the branching, the catalytic step 1 C complex catalyzing the exon ligation, and the postcatalytic P complex containing the ligated exons (mRNA) and the excised lariat intron.</text>
</comment>
<feature type="binding site" evidence="8">
    <location>
        <position position="51"/>
    </location>
    <ligand>
        <name>Zn(2+)</name>
        <dbReference type="ChEBI" id="CHEBI:29105"/>
    </ligand>
</feature>
<evidence type="ECO:0000256" key="5">
    <source>
        <dbReference type="ARBA" id="ARBA00022833"/>
    </source>
</evidence>
<reference evidence="10" key="1">
    <citation type="journal article" date="2019" name="G3 (Bethesda)">
        <title>Genome Assemblies of Two Rare Opportunistic Yeast Pathogens: Diutina rugosa (syn. Candida rugosa) and Trichomonascus ciferrii (syn. Candida ciferrii).</title>
        <authorList>
            <person name="Mixao V."/>
            <person name="Saus E."/>
            <person name="Hansen A.P."/>
            <person name="Lass-Florl C."/>
            <person name="Gabaldon T."/>
        </authorList>
    </citation>
    <scope>NUCLEOTIDE SEQUENCE</scope>
    <source>
        <strain evidence="10">CBS 4856</strain>
    </source>
</reference>
<evidence type="ECO:0000256" key="4">
    <source>
        <dbReference type="ARBA" id="ARBA00022728"/>
    </source>
</evidence>
<dbReference type="OrthoDB" id="674963at2759"/>
<evidence type="ECO:0000256" key="7">
    <source>
        <dbReference type="ARBA" id="ARBA00023242"/>
    </source>
</evidence>
<gene>
    <name evidence="10" type="ORF">TRICI_003294</name>
</gene>
<keyword evidence="6" id="KW-0508">mRNA splicing</keyword>
<feature type="region of interest" description="Disordered" evidence="9">
    <location>
        <begin position="115"/>
        <end position="163"/>
    </location>
</feature>
<keyword evidence="3 8" id="KW-0479">Metal-binding</keyword>
<comment type="similarity">
    <text evidence="8">Belongs to the CWC16 family. YJU2 subfamily.</text>
</comment>
<dbReference type="AlphaFoldDB" id="A0A642V9C3"/>
<feature type="binding site" evidence="8">
    <location>
        <position position="87"/>
    </location>
    <ligand>
        <name>Zn(2+)</name>
        <dbReference type="ChEBI" id="CHEBI:29105"/>
    </ligand>
</feature>
<comment type="caution">
    <text evidence="10">The sequence shown here is derived from an EMBL/GenBank/DDBJ whole genome shotgun (WGS) entry which is preliminary data.</text>
</comment>
<dbReference type="EMBL" id="SWFS01000240">
    <property type="protein sequence ID" value="KAA8913057.1"/>
    <property type="molecule type" value="Genomic_DNA"/>
</dbReference>
<dbReference type="Proteomes" id="UP000761534">
    <property type="component" value="Unassembled WGS sequence"/>
</dbReference>
<dbReference type="GO" id="GO:0000349">
    <property type="term" value="P:generation of catalytic spliceosome for first transesterification step"/>
    <property type="evidence" value="ECO:0007669"/>
    <property type="project" value="UniProtKB-UniRule"/>
</dbReference>
<accession>A0A642V9C3</accession>
<dbReference type="PANTHER" id="PTHR12111:SF1">
    <property type="entry name" value="SPLICING FACTOR YJU2"/>
    <property type="match status" value="1"/>
</dbReference>
<comment type="subcellular location">
    <subcellularLocation>
        <location evidence="1 8">Nucleus</location>
    </subcellularLocation>
</comment>
<keyword evidence="7 8" id="KW-0539">Nucleus</keyword>